<dbReference type="InterPro" id="IPR008257">
    <property type="entry name" value="Pept_M19"/>
</dbReference>
<dbReference type="AlphaFoldDB" id="G9QGW3"/>
<dbReference type="HOGENOM" id="CLU_031404_2_1_9"/>
<protein>
    <recommendedName>
        <fullName evidence="3">Membrane dipeptidase</fullName>
    </recommendedName>
</protein>
<sequence>MIFDAHCDVLYQLQNDGTKDFQNGDDLHITYQQLVDTGAKIQCFAIFLSPRVKSHNRFDTALEMVDLFYEKILKPNPHIKLVRSKHDIDNLKDNEMGAVLTLEGCESIEENLVKLRALYRLGLRSVGLTWNYANAAADGALEKRGGGLTYFGQSMIKELNKLKIWTDVSHLSEKAFWDTIELAEYPIASHSNCYRICKHPRNLKDDQIKALIQKNGVIGITFVPEFVKENGQAQISDVIRHIDHICSLGGEHHLGFGSDFDGTEKTIPRLSRYKDYEILIESLLKYYSARQVKNFLFDNFVSRFPQ</sequence>
<dbReference type="RefSeq" id="WP_003352406.1">
    <property type="nucleotide sequence ID" value="NZ_JH414740.1"/>
</dbReference>
<dbReference type="MEROPS" id="M19.007"/>
<evidence type="ECO:0008006" key="3">
    <source>
        <dbReference type="Google" id="ProtNLM"/>
    </source>
</evidence>
<dbReference type="PATRIC" id="fig|665952.3.peg.132"/>
<reference evidence="1 2" key="1">
    <citation type="submission" date="2011-09" db="EMBL/GenBank/DDBJ databases">
        <title>The Genome Sequence of Bacillus smithii 7_3_47FAA.</title>
        <authorList>
            <consortium name="The Broad Institute Genome Sequencing Platform"/>
            <person name="Earl A."/>
            <person name="Ward D."/>
            <person name="Feldgarden M."/>
            <person name="Gevers D."/>
            <person name="Daigneault M."/>
            <person name="Strauss J."/>
            <person name="Allen-Vercoe E."/>
            <person name="Young S.K."/>
            <person name="Zeng Q."/>
            <person name="Gargeya S."/>
            <person name="Fitzgerald M."/>
            <person name="Haas B."/>
            <person name="Abouelleil A."/>
            <person name="Alvarado L."/>
            <person name="Arachchi H.M."/>
            <person name="Berlin A."/>
            <person name="Brown A."/>
            <person name="Chapman S.B."/>
            <person name="Chen Z."/>
            <person name="Dunbar C."/>
            <person name="Freedman E."/>
            <person name="Gearin G."/>
            <person name="Goldberg J."/>
            <person name="Griggs A."/>
            <person name="Gujja S."/>
            <person name="Heiman D."/>
            <person name="Howarth C."/>
            <person name="Larson L."/>
            <person name="Lui A."/>
            <person name="MacDonald P.J.P."/>
            <person name="Montmayeur A."/>
            <person name="Murphy C."/>
            <person name="Neiman D."/>
            <person name="Pearson M."/>
            <person name="Priest M."/>
            <person name="Roberts A."/>
            <person name="Saif S."/>
            <person name="Shea T."/>
            <person name="Shenoy N."/>
            <person name="Sisk P."/>
            <person name="Stolte C."/>
            <person name="Sykes S."/>
            <person name="Wortman J."/>
            <person name="Nusbaum C."/>
            <person name="Birren B."/>
        </authorList>
    </citation>
    <scope>NUCLEOTIDE SEQUENCE [LARGE SCALE GENOMIC DNA]</scope>
    <source>
        <strain evidence="1 2">7_3_47FAA</strain>
    </source>
</reference>
<dbReference type="PANTHER" id="PTHR10443:SF12">
    <property type="entry name" value="DIPEPTIDASE"/>
    <property type="match status" value="1"/>
</dbReference>
<proteinExistence type="predicted"/>
<evidence type="ECO:0000313" key="1">
    <source>
        <dbReference type="EMBL" id="EHL79600.1"/>
    </source>
</evidence>
<dbReference type="GO" id="GO:0006508">
    <property type="term" value="P:proteolysis"/>
    <property type="evidence" value="ECO:0007669"/>
    <property type="project" value="InterPro"/>
</dbReference>
<dbReference type="PROSITE" id="PS51365">
    <property type="entry name" value="RENAL_DIPEPTIDASE_2"/>
    <property type="match status" value="1"/>
</dbReference>
<dbReference type="CDD" id="cd01301">
    <property type="entry name" value="rDP_like"/>
    <property type="match status" value="1"/>
</dbReference>
<gene>
    <name evidence="1" type="ORF">HMPREF1015_01022</name>
</gene>
<dbReference type="Gene3D" id="3.20.20.140">
    <property type="entry name" value="Metal-dependent hydrolases"/>
    <property type="match status" value="1"/>
</dbReference>
<comment type="caution">
    <text evidence="1">The sequence shown here is derived from an EMBL/GenBank/DDBJ whole genome shotgun (WGS) entry which is preliminary data.</text>
</comment>
<dbReference type="PANTHER" id="PTHR10443">
    <property type="entry name" value="MICROSOMAL DIPEPTIDASE"/>
    <property type="match status" value="1"/>
</dbReference>
<dbReference type="GO" id="GO:0070573">
    <property type="term" value="F:metallodipeptidase activity"/>
    <property type="evidence" value="ECO:0007669"/>
    <property type="project" value="InterPro"/>
</dbReference>
<dbReference type="SUPFAM" id="SSF51556">
    <property type="entry name" value="Metallo-dependent hydrolases"/>
    <property type="match status" value="1"/>
</dbReference>
<dbReference type="EMBL" id="ACWF01000005">
    <property type="protein sequence ID" value="EHL79600.1"/>
    <property type="molecule type" value="Genomic_DNA"/>
</dbReference>
<accession>G9QGW3</accession>
<dbReference type="InterPro" id="IPR032466">
    <property type="entry name" value="Metal_Hydrolase"/>
</dbReference>
<evidence type="ECO:0000313" key="2">
    <source>
        <dbReference type="Proteomes" id="UP000011747"/>
    </source>
</evidence>
<dbReference type="Pfam" id="PF01244">
    <property type="entry name" value="Peptidase_M19"/>
    <property type="match status" value="1"/>
</dbReference>
<name>G9QGW3_9BACI</name>
<organism evidence="1 2">
    <name type="scientific">Bacillus smithii 7_3_47FAA</name>
    <dbReference type="NCBI Taxonomy" id="665952"/>
    <lineage>
        <taxon>Bacteria</taxon>
        <taxon>Bacillati</taxon>
        <taxon>Bacillota</taxon>
        <taxon>Bacilli</taxon>
        <taxon>Bacillales</taxon>
        <taxon>Bacillaceae</taxon>
        <taxon>Bacillus</taxon>
    </lineage>
</organism>
<dbReference type="Proteomes" id="UP000011747">
    <property type="component" value="Unassembled WGS sequence"/>
</dbReference>
<keyword evidence="2" id="KW-1185">Reference proteome</keyword>